<accession>H5X8M8</accession>
<protein>
    <submittedName>
        <fullName evidence="1">Uncharacterized protein</fullName>
    </submittedName>
</protein>
<organism evidence="1 2">
    <name type="scientific">Saccharomonospora marina XMU15</name>
    <dbReference type="NCBI Taxonomy" id="882083"/>
    <lineage>
        <taxon>Bacteria</taxon>
        <taxon>Bacillati</taxon>
        <taxon>Actinomycetota</taxon>
        <taxon>Actinomycetes</taxon>
        <taxon>Pseudonocardiales</taxon>
        <taxon>Pseudonocardiaceae</taxon>
        <taxon>Saccharomonospora</taxon>
    </lineage>
</organism>
<dbReference type="HOGENOM" id="CLU_2248161_0_0_11"/>
<dbReference type="AlphaFoldDB" id="H5X8M8"/>
<sequence>MSTVPEAMVTATGPVRVQVEPTRHIALADGTQVRVLASYPVRPEADLFSIEAPIEFRCATCCDPCEATLVAVRDEWLVCPGCYASTERISDIPPTGSTVTGSDRATAA</sequence>
<dbReference type="Proteomes" id="UP000004926">
    <property type="component" value="Chromosome"/>
</dbReference>
<keyword evidence="2" id="KW-1185">Reference proteome</keyword>
<gene>
    <name evidence="1" type="ORF">SacmaDRAFT_3169</name>
</gene>
<dbReference type="EMBL" id="CM001439">
    <property type="protein sequence ID" value="EHR51397.1"/>
    <property type="molecule type" value="Genomic_DNA"/>
</dbReference>
<evidence type="ECO:0000313" key="1">
    <source>
        <dbReference type="EMBL" id="EHR51397.1"/>
    </source>
</evidence>
<name>H5X8M8_9PSEU</name>
<proteinExistence type="predicted"/>
<dbReference type="RefSeq" id="WP_009154781.1">
    <property type="nucleotide sequence ID" value="NZ_CM001439.1"/>
</dbReference>
<dbReference type="eggNOG" id="ENOG5030HHR">
    <property type="taxonomic scope" value="Bacteria"/>
</dbReference>
<dbReference type="STRING" id="882083.SacmaDRAFT_3169"/>
<evidence type="ECO:0000313" key="2">
    <source>
        <dbReference type="Proteomes" id="UP000004926"/>
    </source>
</evidence>
<reference evidence="1 2" key="1">
    <citation type="journal article" date="2012" name="Stand. Genomic Sci.">
        <title>Genome sequence of the ocean sediment bacterium Saccharomonospora marina type strain (XMU15(T)).</title>
        <authorList>
            <person name="Klenk H.P."/>
            <person name="Lu M."/>
            <person name="Lucas S."/>
            <person name="Lapidus A."/>
            <person name="Copeland A."/>
            <person name="Pitluck S."/>
            <person name="Goodwin L.A."/>
            <person name="Han C."/>
            <person name="Tapia R."/>
            <person name="Brambilla E.M."/>
            <person name="Potter G."/>
            <person name="Land M."/>
            <person name="Ivanova N."/>
            <person name="Rohde M."/>
            <person name="Goker M."/>
            <person name="Detter J.C."/>
            <person name="Li W.J."/>
            <person name="Kyrpides N.C."/>
            <person name="Woyke T."/>
        </authorList>
    </citation>
    <scope>NUCLEOTIDE SEQUENCE [LARGE SCALE GENOMIC DNA]</scope>
    <source>
        <strain evidence="1 2">XMU15</strain>
    </source>
</reference>